<dbReference type="AlphaFoldDB" id="A0A512BA71"/>
<reference evidence="6 7" key="1">
    <citation type="submission" date="2019-07" db="EMBL/GenBank/DDBJ databases">
        <title>Whole genome shotgun sequence of Segetibacter aerophilus NBRC 106135.</title>
        <authorList>
            <person name="Hosoyama A."/>
            <person name="Uohara A."/>
            <person name="Ohji S."/>
            <person name="Ichikawa N."/>
        </authorList>
    </citation>
    <scope>NUCLEOTIDE SEQUENCE [LARGE SCALE GENOMIC DNA]</scope>
    <source>
        <strain evidence="6 7">NBRC 106135</strain>
    </source>
</reference>
<evidence type="ECO:0000256" key="4">
    <source>
        <dbReference type="SAM" id="Phobius"/>
    </source>
</evidence>
<dbReference type="RefSeq" id="WP_147202926.1">
    <property type="nucleotide sequence ID" value="NZ_BJYT01000004.1"/>
</dbReference>
<dbReference type="Pfam" id="PF00488">
    <property type="entry name" value="MutS_V"/>
    <property type="match status" value="1"/>
</dbReference>
<keyword evidence="4" id="KW-0812">Transmembrane</keyword>
<feature type="transmembrane region" description="Helical" evidence="4">
    <location>
        <begin position="33"/>
        <end position="50"/>
    </location>
</feature>
<evidence type="ECO:0000313" key="7">
    <source>
        <dbReference type="Proteomes" id="UP000321513"/>
    </source>
</evidence>
<dbReference type="Proteomes" id="UP000321513">
    <property type="component" value="Unassembled WGS sequence"/>
</dbReference>
<keyword evidence="7" id="KW-1185">Reference proteome</keyword>
<gene>
    <name evidence="6" type="ORF">SAE01_13580</name>
</gene>
<feature type="transmembrane region" description="Helical" evidence="4">
    <location>
        <begin position="320"/>
        <end position="338"/>
    </location>
</feature>
<keyword evidence="1" id="KW-0547">Nucleotide-binding</keyword>
<comment type="caution">
    <text evidence="6">The sequence shown here is derived from an EMBL/GenBank/DDBJ whole genome shotgun (WGS) entry which is preliminary data.</text>
</comment>
<proteinExistence type="predicted"/>
<feature type="transmembrane region" description="Helical" evidence="4">
    <location>
        <begin position="239"/>
        <end position="256"/>
    </location>
</feature>
<keyword evidence="2" id="KW-0067">ATP-binding</keyword>
<protein>
    <recommendedName>
        <fullName evidence="5">DNA mismatch repair proteins mutS family domain-containing protein</fullName>
    </recommendedName>
</protein>
<dbReference type="GO" id="GO:0005829">
    <property type="term" value="C:cytosol"/>
    <property type="evidence" value="ECO:0007669"/>
    <property type="project" value="TreeGrafter"/>
</dbReference>
<dbReference type="GO" id="GO:0005524">
    <property type="term" value="F:ATP binding"/>
    <property type="evidence" value="ECO:0007669"/>
    <property type="project" value="UniProtKB-KW"/>
</dbReference>
<dbReference type="InterPro" id="IPR045076">
    <property type="entry name" value="MutS"/>
</dbReference>
<dbReference type="GO" id="GO:0030983">
    <property type="term" value="F:mismatched DNA binding"/>
    <property type="evidence" value="ECO:0007669"/>
    <property type="project" value="InterPro"/>
</dbReference>
<keyword evidence="4" id="KW-1133">Transmembrane helix</keyword>
<dbReference type="EMBL" id="BJYT01000004">
    <property type="protein sequence ID" value="GEO08862.1"/>
    <property type="molecule type" value="Genomic_DNA"/>
</dbReference>
<dbReference type="InterPro" id="IPR000432">
    <property type="entry name" value="DNA_mismatch_repair_MutS_C"/>
</dbReference>
<dbReference type="GO" id="GO:0006298">
    <property type="term" value="P:mismatch repair"/>
    <property type="evidence" value="ECO:0007669"/>
    <property type="project" value="InterPro"/>
</dbReference>
<evidence type="ECO:0000313" key="6">
    <source>
        <dbReference type="EMBL" id="GEO08862.1"/>
    </source>
</evidence>
<feature type="transmembrane region" description="Helical" evidence="4">
    <location>
        <begin position="56"/>
        <end position="73"/>
    </location>
</feature>
<dbReference type="OrthoDB" id="9802448at2"/>
<dbReference type="Gene3D" id="3.40.50.300">
    <property type="entry name" value="P-loop containing nucleotide triphosphate hydrolases"/>
    <property type="match status" value="1"/>
</dbReference>
<evidence type="ECO:0000256" key="2">
    <source>
        <dbReference type="ARBA" id="ARBA00022840"/>
    </source>
</evidence>
<keyword evidence="4" id="KW-0472">Membrane</keyword>
<evidence type="ECO:0000256" key="1">
    <source>
        <dbReference type="ARBA" id="ARBA00022741"/>
    </source>
</evidence>
<keyword evidence="3" id="KW-0238">DNA-binding</keyword>
<dbReference type="SMART" id="SM00534">
    <property type="entry name" value="MUTSac"/>
    <property type="match status" value="1"/>
</dbReference>
<dbReference type="CDD" id="cd03283">
    <property type="entry name" value="ABC_MutS-like"/>
    <property type="match status" value="1"/>
</dbReference>
<dbReference type="PANTHER" id="PTHR11361">
    <property type="entry name" value="DNA MISMATCH REPAIR PROTEIN MUTS FAMILY MEMBER"/>
    <property type="match status" value="1"/>
</dbReference>
<dbReference type="SUPFAM" id="SSF52540">
    <property type="entry name" value="P-loop containing nucleoside triphosphate hydrolases"/>
    <property type="match status" value="1"/>
</dbReference>
<dbReference type="PANTHER" id="PTHR11361:SF99">
    <property type="entry name" value="DNA MISMATCH REPAIR PROTEIN"/>
    <property type="match status" value="1"/>
</dbReference>
<dbReference type="InterPro" id="IPR027417">
    <property type="entry name" value="P-loop_NTPase"/>
</dbReference>
<dbReference type="GO" id="GO:0140664">
    <property type="term" value="F:ATP-dependent DNA damage sensor activity"/>
    <property type="evidence" value="ECO:0007669"/>
    <property type="project" value="InterPro"/>
</dbReference>
<evidence type="ECO:0000256" key="3">
    <source>
        <dbReference type="ARBA" id="ARBA00023125"/>
    </source>
</evidence>
<sequence length="598" mass="67803">MNQQKTPGEIYKQQVSYYSDLLRKLKSKRSNIGWLRLVIVLAILLLIYSLFFKSSLITWILVAAGIALFLYVISIDADNNEKIADAQRLLFINREELEILSGNYQNREDGISFLPHEHPYAGDIDLFGTASLYQYISRCTSQQSKQLLATALLQASEENVIIDRQAAAKSLAPQWAWRQNLQSTGMANPLTFATEQKIKVWLSMPKPLKQALWKILPVVFTAITLATVAAYLFGWINSSVFWLLVFAYFLFAKYTSAKVIQTYTALTKIEGELDTLYKQLLLVEKLPCSSPLLDSYKEILVSKKGGTEGIRDLKEILKRFDFRLNLLVFFVLNTFFLWDVRQTLSLNKWKDKYALVVPEWFKILQNIELVNTLATLTFNHPTWNFPTNSSEHFTLIGENIGHPLIDEKKRVDNSFSTSGTGKVAIITGSNMAGKSTFLRSIAVNLVLAQLGAPVCASTFEFSPVKLYSSMRIADNLAENTSTFYAELKKLKSIIDQVKQHEKVFILLDEILRGTNSLDRHTGSEALIRQLIREQAVAIIATHDVELANLYKTQQGAASNYHFDVQVEGEELYFDYKLKSGICQSMNASLLMKKIGIEM</sequence>
<organism evidence="6 7">
    <name type="scientific">Segetibacter aerophilus</name>
    <dbReference type="NCBI Taxonomy" id="670293"/>
    <lineage>
        <taxon>Bacteria</taxon>
        <taxon>Pseudomonadati</taxon>
        <taxon>Bacteroidota</taxon>
        <taxon>Chitinophagia</taxon>
        <taxon>Chitinophagales</taxon>
        <taxon>Chitinophagaceae</taxon>
        <taxon>Segetibacter</taxon>
    </lineage>
</organism>
<feature type="domain" description="DNA mismatch repair proteins mutS family" evidence="5">
    <location>
        <begin position="421"/>
        <end position="595"/>
    </location>
</feature>
<feature type="transmembrane region" description="Helical" evidence="4">
    <location>
        <begin position="211"/>
        <end position="233"/>
    </location>
</feature>
<name>A0A512BA71_9BACT</name>
<evidence type="ECO:0000259" key="5">
    <source>
        <dbReference type="SMART" id="SM00534"/>
    </source>
</evidence>
<accession>A0A512BA71</accession>